<comment type="caution">
    <text evidence="4">The sequence shown here is derived from an EMBL/GenBank/DDBJ whole genome shotgun (WGS) entry which is preliminary data.</text>
</comment>
<feature type="compositionally biased region" description="Basic and acidic residues" evidence="1">
    <location>
        <begin position="73"/>
        <end position="83"/>
    </location>
</feature>
<organism evidence="4 5">
    <name type="scientific">Ruicaihuangia caeni</name>
    <dbReference type="NCBI Taxonomy" id="3042517"/>
    <lineage>
        <taxon>Bacteria</taxon>
        <taxon>Bacillati</taxon>
        <taxon>Actinomycetota</taxon>
        <taxon>Actinomycetes</taxon>
        <taxon>Micrococcales</taxon>
        <taxon>Microbacteriaceae</taxon>
        <taxon>Ruicaihuangia</taxon>
    </lineage>
</organism>
<keyword evidence="2" id="KW-0812">Transmembrane</keyword>
<reference evidence="4 5" key="1">
    <citation type="submission" date="2023-04" db="EMBL/GenBank/DDBJ databases">
        <title>Klugiella caeni sp. nov. isolated from the sludge of biochemical tank.</title>
        <authorList>
            <person name="Geng K."/>
        </authorList>
    </citation>
    <scope>NUCLEOTIDE SEQUENCE [LARGE SCALE GENOMIC DNA]</scope>
    <source>
        <strain evidence="4 5">YN-L-19</strain>
    </source>
</reference>
<dbReference type="EMBL" id="JASATX010000001">
    <property type="protein sequence ID" value="MDI2097579.1"/>
    <property type="molecule type" value="Genomic_DNA"/>
</dbReference>
<sequence>MSIGFGVFLFVVGAILTFALQVEVDWISLDLVGWILMIAGVVTVLIGIVLMARRRRSTSVSRTEIDPGTGAAVRRDDNLSDPL</sequence>
<feature type="domain" description="DUF6458" evidence="3">
    <location>
        <begin position="1"/>
        <end position="76"/>
    </location>
</feature>
<dbReference type="Pfam" id="PF20059">
    <property type="entry name" value="DUF6458"/>
    <property type="match status" value="1"/>
</dbReference>
<evidence type="ECO:0000256" key="1">
    <source>
        <dbReference type="SAM" id="MobiDB-lite"/>
    </source>
</evidence>
<protein>
    <submittedName>
        <fullName evidence="4">DUF6458 family protein</fullName>
    </submittedName>
</protein>
<dbReference type="AlphaFoldDB" id="A0AAW6T5G1"/>
<evidence type="ECO:0000259" key="3">
    <source>
        <dbReference type="Pfam" id="PF20059"/>
    </source>
</evidence>
<evidence type="ECO:0000256" key="2">
    <source>
        <dbReference type="SAM" id="Phobius"/>
    </source>
</evidence>
<name>A0AAW6T5G1_9MICO</name>
<evidence type="ECO:0000313" key="5">
    <source>
        <dbReference type="Proteomes" id="UP001321506"/>
    </source>
</evidence>
<proteinExistence type="predicted"/>
<keyword evidence="2" id="KW-0472">Membrane</keyword>
<gene>
    <name evidence="4" type="ORF">QF206_01170</name>
</gene>
<accession>A0AAW6T5G1</accession>
<keyword evidence="5" id="KW-1185">Reference proteome</keyword>
<feature type="transmembrane region" description="Helical" evidence="2">
    <location>
        <begin position="31"/>
        <end position="52"/>
    </location>
</feature>
<dbReference type="RefSeq" id="WP_281487369.1">
    <property type="nucleotide sequence ID" value="NZ_CP159582.1"/>
</dbReference>
<keyword evidence="2" id="KW-1133">Transmembrane helix</keyword>
<evidence type="ECO:0000313" key="4">
    <source>
        <dbReference type="EMBL" id="MDI2097579.1"/>
    </source>
</evidence>
<dbReference type="Proteomes" id="UP001321506">
    <property type="component" value="Unassembled WGS sequence"/>
</dbReference>
<feature type="region of interest" description="Disordered" evidence="1">
    <location>
        <begin position="59"/>
        <end position="83"/>
    </location>
</feature>
<dbReference type="InterPro" id="IPR045597">
    <property type="entry name" value="DUF6458"/>
</dbReference>